<protein>
    <submittedName>
        <fullName evidence="2">Uncharacterized protein</fullName>
    </submittedName>
</protein>
<dbReference type="Proteomes" id="UP000706163">
    <property type="component" value="Unassembled WGS sequence"/>
</dbReference>
<accession>A0A921H1P9</accession>
<dbReference type="EMBL" id="DYVT01000071">
    <property type="protein sequence ID" value="HJF67960.1"/>
    <property type="molecule type" value="Genomic_DNA"/>
</dbReference>
<dbReference type="RefSeq" id="WP_278675297.1">
    <property type="nucleotide sequence ID" value="NZ_DYVT01000071.1"/>
</dbReference>
<evidence type="ECO:0000313" key="3">
    <source>
        <dbReference type="Proteomes" id="UP000706163"/>
    </source>
</evidence>
<dbReference type="AlphaFoldDB" id="A0A921H1P9"/>
<reference evidence="2" key="2">
    <citation type="submission" date="2021-09" db="EMBL/GenBank/DDBJ databases">
        <authorList>
            <person name="Gilroy R."/>
        </authorList>
    </citation>
    <scope>NUCLEOTIDE SEQUENCE</scope>
    <source>
        <strain evidence="2">CHK149-3286</strain>
    </source>
</reference>
<gene>
    <name evidence="2" type="ORF">K8V85_06580</name>
</gene>
<feature type="region of interest" description="Disordered" evidence="1">
    <location>
        <begin position="222"/>
        <end position="243"/>
    </location>
</feature>
<evidence type="ECO:0000256" key="1">
    <source>
        <dbReference type="SAM" id="MobiDB-lite"/>
    </source>
</evidence>
<name>A0A921H1P9_9STAP</name>
<proteinExistence type="predicted"/>
<sequence length="329" mass="38877">MRYVEDETHRQSIIRKLNHMQRDVLDKYHKKTKRSILQNEIIQKTDGWEFIDIKVGENYRDNTKSKDERLYCQCGAELKYQYQLLDKQSGELIGLGETCFEHYTGISSEVAEQIKKEQLELDEWLDDILLNVEEQQYLKVKTTYIKMLDEFMAKTNQASKETPIPIRNGVITKKDLELLHDFKDVRLPIPTNLQKKIEQFLSQCKEKEVVEARNREMWRKIKNKEAEQQKQPSIAKKGKQSKHEAVLSEEQLGAVAECRMRIERKLRKCETITLVDLYDETKEHMDILLADFDKQKTVNLIINSVNKHTIYNIKCSGLTLVKVSKHKMW</sequence>
<comment type="caution">
    <text evidence="2">The sequence shown here is derived from an EMBL/GenBank/DDBJ whole genome shotgun (WGS) entry which is preliminary data.</text>
</comment>
<organism evidence="2 3">
    <name type="scientific">Staphylococcus kloosii</name>
    <dbReference type="NCBI Taxonomy" id="29384"/>
    <lineage>
        <taxon>Bacteria</taxon>
        <taxon>Bacillati</taxon>
        <taxon>Bacillota</taxon>
        <taxon>Bacilli</taxon>
        <taxon>Bacillales</taxon>
        <taxon>Staphylococcaceae</taxon>
        <taxon>Staphylococcus</taxon>
    </lineage>
</organism>
<reference evidence="2" key="1">
    <citation type="journal article" date="2021" name="PeerJ">
        <title>Extensive microbial diversity within the chicken gut microbiome revealed by metagenomics and culture.</title>
        <authorList>
            <person name="Gilroy R."/>
            <person name="Ravi A."/>
            <person name="Getino M."/>
            <person name="Pursley I."/>
            <person name="Horton D.L."/>
            <person name="Alikhan N.F."/>
            <person name="Baker D."/>
            <person name="Gharbi K."/>
            <person name="Hall N."/>
            <person name="Watson M."/>
            <person name="Adriaenssens E.M."/>
            <person name="Foster-Nyarko E."/>
            <person name="Jarju S."/>
            <person name="Secka A."/>
            <person name="Antonio M."/>
            <person name="Oren A."/>
            <person name="Chaudhuri R.R."/>
            <person name="La Ragione R."/>
            <person name="Hildebrand F."/>
            <person name="Pallen M.J."/>
        </authorList>
    </citation>
    <scope>NUCLEOTIDE SEQUENCE</scope>
    <source>
        <strain evidence="2">CHK149-3286</strain>
    </source>
</reference>
<evidence type="ECO:0000313" key="2">
    <source>
        <dbReference type="EMBL" id="HJF67960.1"/>
    </source>
</evidence>